<evidence type="ECO:0000313" key="12">
    <source>
        <dbReference type="Proteomes" id="UP000315534"/>
    </source>
</evidence>
<evidence type="ECO:0000256" key="5">
    <source>
        <dbReference type="ARBA" id="ARBA00023134"/>
    </source>
</evidence>
<dbReference type="Pfam" id="PF19275">
    <property type="entry name" value="HflX_C"/>
    <property type="match status" value="1"/>
</dbReference>
<evidence type="ECO:0000256" key="9">
    <source>
        <dbReference type="SAM" id="Coils"/>
    </source>
</evidence>
<dbReference type="PROSITE" id="PS51705">
    <property type="entry name" value="G_HFLX"/>
    <property type="match status" value="1"/>
</dbReference>
<name>A0A523XMR2_UNCT6</name>
<dbReference type="CDD" id="cd01878">
    <property type="entry name" value="HflX"/>
    <property type="match status" value="1"/>
</dbReference>
<evidence type="ECO:0000256" key="7">
    <source>
        <dbReference type="PIRSR" id="PIRSR006809-1"/>
    </source>
</evidence>
<dbReference type="InterPro" id="IPR027417">
    <property type="entry name" value="P-loop_NTPase"/>
</dbReference>
<protein>
    <recommendedName>
        <fullName evidence="6">GTPase HflX</fullName>
    </recommendedName>
    <alternativeName>
        <fullName evidence="6">GTP-binding protein HflX</fullName>
    </alternativeName>
</protein>
<dbReference type="InterPro" id="IPR032305">
    <property type="entry name" value="GTP-bd_M"/>
</dbReference>
<evidence type="ECO:0000313" key="11">
    <source>
        <dbReference type="EMBL" id="TET80229.1"/>
    </source>
</evidence>
<evidence type="ECO:0000256" key="8">
    <source>
        <dbReference type="PIRSR" id="PIRSR006809-2"/>
    </source>
</evidence>
<evidence type="ECO:0000256" key="4">
    <source>
        <dbReference type="ARBA" id="ARBA00022842"/>
    </source>
</evidence>
<dbReference type="GO" id="GO:0005525">
    <property type="term" value="F:GTP binding"/>
    <property type="evidence" value="ECO:0007669"/>
    <property type="project" value="UniProtKB-UniRule"/>
</dbReference>
<feature type="binding site" evidence="7">
    <location>
        <begin position="333"/>
        <end position="336"/>
    </location>
    <ligand>
        <name>GTP</name>
        <dbReference type="ChEBI" id="CHEBI:37565"/>
    </ligand>
</feature>
<evidence type="ECO:0000259" key="10">
    <source>
        <dbReference type="PROSITE" id="PS51705"/>
    </source>
</evidence>
<comment type="similarity">
    <text evidence="6">Belongs to the TRAFAC class OBG-HflX-like GTPase superfamily. HflX GTPase family.</text>
</comment>
<keyword evidence="5 6" id="KW-0342">GTP-binding</keyword>
<dbReference type="PANTHER" id="PTHR10229">
    <property type="entry name" value="GTP-BINDING PROTEIN HFLX"/>
    <property type="match status" value="1"/>
</dbReference>
<comment type="function">
    <text evidence="6">GTPase that associates with the 50S ribosomal subunit and may have a role during protein synthesis or ribosome biogenesis.</text>
</comment>
<dbReference type="InterPro" id="IPR045498">
    <property type="entry name" value="HflX_C"/>
</dbReference>
<feature type="coiled-coil region" evidence="9">
    <location>
        <begin position="175"/>
        <end position="209"/>
    </location>
</feature>
<gene>
    <name evidence="6 11" type="primary">hflX</name>
    <name evidence="11" type="ORF">E3J38_05985</name>
</gene>
<comment type="caution">
    <text evidence="11">The sequence shown here is derived from an EMBL/GenBank/DDBJ whole genome shotgun (WGS) entry which is preliminary data.</text>
</comment>
<dbReference type="Gene3D" id="6.10.250.2860">
    <property type="match status" value="1"/>
</dbReference>
<dbReference type="InterPro" id="IPR025121">
    <property type="entry name" value="GTPase_HflX_N"/>
</dbReference>
<dbReference type="GO" id="GO:0005737">
    <property type="term" value="C:cytoplasm"/>
    <property type="evidence" value="ECO:0007669"/>
    <property type="project" value="UniProtKB-SubCell"/>
</dbReference>
<feature type="binding site" evidence="8">
    <location>
        <position position="247"/>
    </location>
    <ligand>
        <name>Mg(2+)</name>
        <dbReference type="ChEBI" id="CHEBI:18420"/>
    </ligand>
</feature>
<evidence type="ECO:0000256" key="3">
    <source>
        <dbReference type="ARBA" id="ARBA00022741"/>
    </source>
</evidence>
<feature type="binding site" evidence="7">
    <location>
        <begin position="245"/>
        <end position="249"/>
    </location>
    <ligand>
        <name>GTP</name>
        <dbReference type="ChEBI" id="CHEBI:37565"/>
    </ligand>
</feature>
<dbReference type="Gene3D" id="3.40.50.300">
    <property type="entry name" value="P-loop containing nucleotide triphosphate hydrolases"/>
    <property type="match status" value="1"/>
</dbReference>
<dbReference type="Pfam" id="PF16360">
    <property type="entry name" value="GTP-bdg_M"/>
    <property type="match status" value="1"/>
</dbReference>
<dbReference type="InterPro" id="IPR030394">
    <property type="entry name" value="G_HFLX_dom"/>
</dbReference>
<feature type="binding site" evidence="8">
    <location>
        <position position="227"/>
    </location>
    <ligand>
        <name>Mg(2+)</name>
        <dbReference type="ChEBI" id="CHEBI:18420"/>
    </ligand>
</feature>
<dbReference type="Proteomes" id="UP000315534">
    <property type="component" value="Unassembled WGS sequence"/>
</dbReference>
<dbReference type="InterPro" id="IPR042108">
    <property type="entry name" value="GTPase_HflX_N_sf"/>
</dbReference>
<proteinExistence type="inferred from homology"/>
<dbReference type="Pfam" id="PF13167">
    <property type="entry name" value="GTP-bdg_N"/>
    <property type="match status" value="1"/>
</dbReference>
<comment type="subunit">
    <text evidence="6">Monomer. Associates with the 50S ribosomal subunit.</text>
</comment>
<dbReference type="EMBL" id="SOIP01000358">
    <property type="protein sequence ID" value="TET80229.1"/>
    <property type="molecule type" value="Genomic_DNA"/>
</dbReference>
<dbReference type="GO" id="GO:0043022">
    <property type="term" value="F:ribosome binding"/>
    <property type="evidence" value="ECO:0007669"/>
    <property type="project" value="TreeGrafter"/>
</dbReference>
<dbReference type="PIRSF" id="PIRSF006809">
    <property type="entry name" value="GTP-binding_hflX_prd"/>
    <property type="match status" value="1"/>
</dbReference>
<dbReference type="InterPro" id="IPR006073">
    <property type="entry name" value="GTP-bd"/>
</dbReference>
<feature type="domain" description="Hflx-type G" evidence="10">
    <location>
        <begin position="214"/>
        <end position="380"/>
    </location>
</feature>
<dbReference type="PANTHER" id="PTHR10229:SF0">
    <property type="entry name" value="GTP-BINDING PROTEIN 6-RELATED"/>
    <property type="match status" value="1"/>
</dbReference>
<comment type="cofactor">
    <cofactor evidence="8">
        <name>Mg(2+)</name>
        <dbReference type="ChEBI" id="CHEBI:18420"/>
    </cofactor>
</comment>
<keyword evidence="3 6" id="KW-0547">Nucleotide-binding</keyword>
<evidence type="ECO:0000256" key="2">
    <source>
        <dbReference type="ARBA" id="ARBA00022723"/>
    </source>
</evidence>
<dbReference type="Pfam" id="PF01926">
    <property type="entry name" value="MMR_HSR1"/>
    <property type="match status" value="1"/>
</dbReference>
<feature type="binding site" evidence="7">
    <location>
        <begin position="358"/>
        <end position="360"/>
    </location>
    <ligand>
        <name>GTP</name>
        <dbReference type="ChEBI" id="CHEBI:37565"/>
    </ligand>
</feature>
<keyword evidence="9" id="KW-0175">Coiled coil</keyword>
<keyword evidence="2 8" id="KW-0479">Metal-binding</keyword>
<evidence type="ECO:0000256" key="6">
    <source>
        <dbReference type="HAMAP-Rule" id="MF_00900"/>
    </source>
</evidence>
<dbReference type="SUPFAM" id="SSF52540">
    <property type="entry name" value="P-loop containing nucleoside triphosphate hydrolases"/>
    <property type="match status" value="1"/>
</dbReference>
<organism evidence="11 12">
    <name type="scientific">candidate division TA06 bacterium</name>
    <dbReference type="NCBI Taxonomy" id="2250710"/>
    <lineage>
        <taxon>Bacteria</taxon>
        <taxon>Bacteria division TA06</taxon>
    </lineage>
</organism>
<dbReference type="Gene3D" id="3.40.50.11060">
    <property type="entry name" value="GTPase HflX, N-terminal domain"/>
    <property type="match status" value="1"/>
</dbReference>
<dbReference type="NCBIfam" id="TIGR03156">
    <property type="entry name" value="GTP_HflX"/>
    <property type="match status" value="1"/>
</dbReference>
<dbReference type="HAMAP" id="MF_00900">
    <property type="entry name" value="GTPase_HflX"/>
    <property type="match status" value="1"/>
</dbReference>
<sequence>MRRVYGWFIVGAAMYDLEKESRRKEKVLLVGTGPKSQREELIESLEELGLLVETAGGEVAEKMLNIRERPDAATMIGKGKARRVEEIRTQLKVDTVVFDQELSSAHIRNLEGIIAAKILDRTELILDIFALHARTMEAKIEVELAQLSYRLPRLTGKGIDLSKLGGGIGTRGPGEKKLEVERRRLREKMKKLKDELRSVEKARAVQRKRRRSMFRVALTGYTDAGKSTIMNALTKAGVRTEKALFTTLDPTTRLLQFENGRKALITDTVGFIRDLPHHLVASFRSTLEEAVEADLRLRIVDVSHPEFKSHMDAGSVVLRDLGCLDKKSILVFNKIDRLLDRAVLSGLSRRYTGCLCVSALTGEGMDRLLFALEAEMEREVVEGKFRLPLKNGRLISVVHELGEVLETNCEGGYVELNARLHKSDFEKIKKLTLEAGGEVKPWR</sequence>
<feature type="binding site" evidence="7">
    <location>
        <begin position="220"/>
        <end position="227"/>
    </location>
    <ligand>
        <name>GTP</name>
        <dbReference type="ChEBI" id="CHEBI:37565"/>
    </ligand>
</feature>
<keyword evidence="1 6" id="KW-0963">Cytoplasm</keyword>
<dbReference type="PRINTS" id="PR00326">
    <property type="entry name" value="GTP1OBG"/>
</dbReference>
<dbReference type="InterPro" id="IPR016496">
    <property type="entry name" value="GTPase_HflX"/>
</dbReference>
<dbReference type="FunFam" id="3.40.50.11060:FF:000001">
    <property type="entry name" value="GTPase HflX"/>
    <property type="match status" value="1"/>
</dbReference>
<reference evidence="11 12" key="1">
    <citation type="submission" date="2019-03" db="EMBL/GenBank/DDBJ databases">
        <title>Metabolic potential of uncultured bacteria and archaea associated with petroleum seepage in deep-sea sediments.</title>
        <authorList>
            <person name="Dong X."/>
            <person name="Hubert C."/>
        </authorList>
    </citation>
    <scope>NUCLEOTIDE SEQUENCE [LARGE SCALE GENOMIC DNA]</scope>
    <source>
        <strain evidence="11">E29_bin36</strain>
    </source>
</reference>
<feature type="binding site" evidence="7">
    <location>
        <begin position="267"/>
        <end position="270"/>
    </location>
    <ligand>
        <name>GTP</name>
        <dbReference type="ChEBI" id="CHEBI:37565"/>
    </ligand>
</feature>
<dbReference type="GO" id="GO:0003924">
    <property type="term" value="F:GTPase activity"/>
    <property type="evidence" value="ECO:0007669"/>
    <property type="project" value="UniProtKB-UniRule"/>
</dbReference>
<dbReference type="AlphaFoldDB" id="A0A523XMR2"/>
<accession>A0A523XMR2</accession>
<dbReference type="GO" id="GO:0046872">
    <property type="term" value="F:metal ion binding"/>
    <property type="evidence" value="ECO:0007669"/>
    <property type="project" value="UniProtKB-KW"/>
</dbReference>
<evidence type="ECO:0000256" key="1">
    <source>
        <dbReference type="ARBA" id="ARBA00022490"/>
    </source>
</evidence>
<keyword evidence="4 8" id="KW-0460">Magnesium</keyword>
<comment type="subcellular location">
    <subcellularLocation>
        <location evidence="6">Cytoplasm</location>
    </subcellularLocation>
    <text evidence="6">May associate with membranes.</text>
</comment>